<organism evidence="2 3">
    <name type="scientific">Sistotremastrum niveocremeum HHB9708</name>
    <dbReference type="NCBI Taxonomy" id="1314777"/>
    <lineage>
        <taxon>Eukaryota</taxon>
        <taxon>Fungi</taxon>
        <taxon>Dikarya</taxon>
        <taxon>Basidiomycota</taxon>
        <taxon>Agaricomycotina</taxon>
        <taxon>Agaricomycetes</taxon>
        <taxon>Sistotremastrales</taxon>
        <taxon>Sistotremastraceae</taxon>
        <taxon>Sertulicium</taxon>
        <taxon>Sertulicium niveocremeum</taxon>
    </lineage>
</organism>
<feature type="region of interest" description="Disordered" evidence="1">
    <location>
        <begin position="429"/>
        <end position="452"/>
    </location>
</feature>
<dbReference type="EMBL" id="KV419401">
    <property type="protein sequence ID" value="KZS95661.1"/>
    <property type="molecule type" value="Genomic_DNA"/>
</dbReference>
<proteinExistence type="predicted"/>
<evidence type="ECO:0000313" key="3">
    <source>
        <dbReference type="Proteomes" id="UP000076722"/>
    </source>
</evidence>
<gene>
    <name evidence="2" type="ORF">SISNIDRAFT_483884</name>
</gene>
<evidence type="ECO:0000256" key="1">
    <source>
        <dbReference type="SAM" id="MobiDB-lite"/>
    </source>
</evidence>
<feature type="compositionally biased region" description="Low complexity" evidence="1">
    <location>
        <begin position="326"/>
        <end position="343"/>
    </location>
</feature>
<feature type="region of interest" description="Disordered" evidence="1">
    <location>
        <begin position="268"/>
        <end position="356"/>
    </location>
</feature>
<name>A0A164X5U3_9AGAM</name>
<dbReference type="SUPFAM" id="SSF82051">
    <property type="entry name" value="Obg GTP-binding protein N-terminal domain"/>
    <property type="match status" value="1"/>
</dbReference>
<feature type="region of interest" description="Disordered" evidence="1">
    <location>
        <begin position="58"/>
        <end position="168"/>
    </location>
</feature>
<accession>A0A164X5U3</accession>
<dbReference type="InterPro" id="IPR036726">
    <property type="entry name" value="GTP1_OBG_dom_sf"/>
</dbReference>
<keyword evidence="3" id="KW-1185">Reference proteome</keyword>
<evidence type="ECO:0000313" key="2">
    <source>
        <dbReference type="EMBL" id="KZS95661.1"/>
    </source>
</evidence>
<sequence length="491" mass="52416">MRGISFSACWAWLCGRLCRKPPSRTQNGLDDQAPIHTRRTIIPPQMLKLNTTLQRIEPPTVTSADRSLPFQLSPASDKRRNCTPSPILPDVDYRSDSSTSVTNQPEEAHGDGAQVRPMTTTGDRGSTSSHEESERAFEHSEANERILHDASITQATTDSADDSSIYPDARTDARRSSIASGVTVIEGPSLPSATGSVVGETEEISPITSMKRTYTHRPRQRFTTQGSYSNHRHARCIPHPIPEEMGEEEKSGEVLWKEEYQLGFSTSAPALDSPVAGSTGSVASAEESPITGPTRGREAPRTYATRFRRTTAQSIDESKSRNVVLQTKASAQASTSSTSSTQSLGRATPTASHTEPPIEAFDTFASQSPSALPSYSRASSNVTIVAGNGGSGIVGGIGGDGGDVIFKNTTTNTKVSATRHDKTFFANSPGITTKSNDEASVNGRSHTAAGPDPMAQSAYDGSAVIHVAKTVNIQHTIINNFGPSTHEPEAH</sequence>
<feature type="compositionally biased region" description="Polar residues" evidence="1">
    <location>
        <begin position="96"/>
        <end position="105"/>
    </location>
</feature>
<feature type="compositionally biased region" description="Basic and acidic residues" evidence="1">
    <location>
        <begin position="129"/>
        <end position="148"/>
    </location>
</feature>
<dbReference type="Proteomes" id="UP000076722">
    <property type="component" value="Unassembled WGS sequence"/>
</dbReference>
<dbReference type="AlphaFoldDB" id="A0A164X5U3"/>
<feature type="compositionally biased region" description="Polar residues" evidence="1">
    <location>
        <begin position="429"/>
        <end position="445"/>
    </location>
</feature>
<protein>
    <submittedName>
        <fullName evidence="2">Uncharacterized protein</fullName>
    </submittedName>
</protein>
<reference evidence="2 3" key="1">
    <citation type="journal article" date="2016" name="Mol. Biol. Evol.">
        <title>Comparative Genomics of Early-Diverging Mushroom-Forming Fungi Provides Insights into the Origins of Lignocellulose Decay Capabilities.</title>
        <authorList>
            <person name="Nagy L.G."/>
            <person name="Riley R."/>
            <person name="Tritt A."/>
            <person name="Adam C."/>
            <person name="Daum C."/>
            <person name="Floudas D."/>
            <person name="Sun H."/>
            <person name="Yadav J.S."/>
            <person name="Pangilinan J."/>
            <person name="Larsson K.H."/>
            <person name="Matsuura K."/>
            <person name="Barry K."/>
            <person name="Labutti K."/>
            <person name="Kuo R."/>
            <person name="Ohm R.A."/>
            <person name="Bhattacharya S.S."/>
            <person name="Shirouzu T."/>
            <person name="Yoshinaga Y."/>
            <person name="Martin F.M."/>
            <person name="Grigoriev I.V."/>
            <person name="Hibbett D.S."/>
        </authorList>
    </citation>
    <scope>NUCLEOTIDE SEQUENCE [LARGE SCALE GENOMIC DNA]</scope>
    <source>
        <strain evidence="2 3">HHB9708</strain>
    </source>
</reference>
<feature type="compositionally biased region" description="Polar residues" evidence="1">
    <location>
        <begin position="117"/>
        <end position="128"/>
    </location>
</feature>